<name>A0A4Y8LVW5_9BACL</name>
<keyword evidence="7 10" id="KW-0411">Iron-sulfur</keyword>
<comment type="similarity">
    <text evidence="2 10">Belongs to the iron-sulfur dependent L-serine dehydratase family.</text>
</comment>
<dbReference type="SUPFAM" id="SSF143548">
    <property type="entry name" value="Serine metabolism enzymes domain"/>
    <property type="match status" value="1"/>
</dbReference>
<evidence type="ECO:0000256" key="3">
    <source>
        <dbReference type="ARBA" id="ARBA00022432"/>
    </source>
</evidence>
<comment type="cofactor">
    <cofactor evidence="1">
        <name>[4Fe-4S] cluster</name>
        <dbReference type="ChEBI" id="CHEBI:49883"/>
    </cofactor>
</comment>
<gene>
    <name evidence="11" type="ORF">E2980_14075</name>
</gene>
<dbReference type="Gene3D" id="3.30.1330.90">
    <property type="entry name" value="D-3-phosphoglycerate dehydrogenase, domain 3"/>
    <property type="match status" value="1"/>
</dbReference>
<dbReference type="InterPro" id="IPR029009">
    <property type="entry name" value="ASB_dom_sf"/>
</dbReference>
<dbReference type="RefSeq" id="WP_167747129.1">
    <property type="nucleotide sequence ID" value="NZ_SOMN01000020.1"/>
</dbReference>
<dbReference type="Gene3D" id="3.30.70.260">
    <property type="match status" value="1"/>
</dbReference>
<keyword evidence="5 10" id="KW-0479">Metal-binding</keyword>
<protein>
    <recommendedName>
        <fullName evidence="10">L-serine deaminase</fullName>
    </recommendedName>
</protein>
<evidence type="ECO:0000256" key="10">
    <source>
        <dbReference type="PIRNR" id="PIRNR036692"/>
    </source>
</evidence>
<keyword evidence="6 10" id="KW-0408">Iron</keyword>
<keyword evidence="3 10" id="KW-0312">Gluconeogenesis</keyword>
<organism evidence="11 12">
    <name type="scientific">Cohnella luojiensis</name>
    <dbReference type="NCBI Taxonomy" id="652876"/>
    <lineage>
        <taxon>Bacteria</taxon>
        <taxon>Bacillati</taxon>
        <taxon>Bacillota</taxon>
        <taxon>Bacilli</taxon>
        <taxon>Bacillales</taxon>
        <taxon>Paenibacillaceae</taxon>
        <taxon>Cohnella</taxon>
    </lineage>
</organism>
<dbReference type="SUPFAM" id="SSF55021">
    <property type="entry name" value="ACT-like"/>
    <property type="match status" value="1"/>
</dbReference>
<evidence type="ECO:0000256" key="4">
    <source>
        <dbReference type="ARBA" id="ARBA00022485"/>
    </source>
</evidence>
<evidence type="ECO:0000256" key="2">
    <source>
        <dbReference type="ARBA" id="ARBA00008636"/>
    </source>
</evidence>
<proteinExistence type="inferred from homology"/>
<evidence type="ECO:0000256" key="7">
    <source>
        <dbReference type="ARBA" id="ARBA00023014"/>
    </source>
</evidence>
<keyword evidence="12" id="KW-1185">Reference proteome</keyword>
<keyword evidence="8 10" id="KW-0456">Lyase</keyword>
<evidence type="ECO:0000313" key="11">
    <source>
        <dbReference type="EMBL" id="TFE25178.1"/>
    </source>
</evidence>
<dbReference type="GO" id="GO:0051539">
    <property type="term" value="F:4 iron, 4 sulfur cluster binding"/>
    <property type="evidence" value="ECO:0007669"/>
    <property type="project" value="UniProtKB-UniRule"/>
</dbReference>
<dbReference type="UniPathway" id="UPA00138"/>
<keyword evidence="4 10" id="KW-0004">4Fe-4S</keyword>
<dbReference type="Proteomes" id="UP000297900">
    <property type="component" value="Unassembled WGS sequence"/>
</dbReference>
<sequence>MRFKDEFSISGLAMIGSPDSHTAGAARLGRAARQLLGGPPDHAVIILCDSFAAIYEGQETNKALVGGVLNYSAEDPRMSSALADAERLGMKVSFERGKGLALHPNTIRLLLQAKDDGRKLILVGTSIGDGHIEVVEVNGFAVKFSCRYPTLVIRHSDQPGMIDDIANVLKNEGSNIGNMILERAGQLGDALLVLELDKPITTRLVANIRRIPYVRQIDWLDLSNTL</sequence>
<dbReference type="GO" id="GO:0006094">
    <property type="term" value="P:gluconeogenesis"/>
    <property type="evidence" value="ECO:0007669"/>
    <property type="project" value="UniProtKB-UniRule"/>
</dbReference>
<evidence type="ECO:0000256" key="5">
    <source>
        <dbReference type="ARBA" id="ARBA00022723"/>
    </source>
</evidence>
<evidence type="ECO:0000256" key="9">
    <source>
        <dbReference type="ARBA" id="ARBA00049406"/>
    </source>
</evidence>
<dbReference type="GO" id="GO:0003941">
    <property type="term" value="F:L-serine ammonia-lyase activity"/>
    <property type="evidence" value="ECO:0007669"/>
    <property type="project" value="UniProtKB-UniRule"/>
</dbReference>
<dbReference type="GO" id="GO:0046872">
    <property type="term" value="F:metal ion binding"/>
    <property type="evidence" value="ECO:0007669"/>
    <property type="project" value="UniProtKB-UniRule"/>
</dbReference>
<evidence type="ECO:0000256" key="6">
    <source>
        <dbReference type="ARBA" id="ARBA00023004"/>
    </source>
</evidence>
<evidence type="ECO:0000313" key="12">
    <source>
        <dbReference type="Proteomes" id="UP000297900"/>
    </source>
</evidence>
<comment type="catalytic activity">
    <reaction evidence="9 10">
        <text>L-serine = pyruvate + NH4(+)</text>
        <dbReference type="Rhea" id="RHEA:19169"/>
        <dbReference type="ChEBI" id="CHEBI:15361"/>
        <dbReference type="ChEBI" id="CHEBI:28938"/>
        <dbReference type="ChEBI" id="CHEBI:33384"/>
        <dbReference type="EC" id="4.3.1.17"/>
    </reaction>
</comment>
<evidence type="ECO:0000256" key="1">
    <source>
        <dbReference type="ARBA" id="ARBA00001966"/>
    </source>
</evidence>
<dbReference type="EMBL" id="SOMN01000020">
    <property type="protein sequence ID" value="TFE25178.1"/>
    <property type="molecule type" value="Genomic_DNA"/>
</dbReference>
<dbReference type="PANTHER" id="PTHR30182">
    <property type="entry name" value="L-SERINE DEHYDRATASE"/>
    <property type="match status" value="1"/>
</dbReference>
<dbReference type="InterPro" id="IPR051318">
    <property type="entry name" value="Fe-S_L-Ser"/>
</dbReference>
<reference evidence="11 12" key="1">
    <citation type="submission" date="2019-03" db="EMBL/GenBank/DDBJ databases">
        <title>Cohnella endophytica sp. nov., a novel endophytic bacterium isolated from bark of Sonneratia apetala.</title>
        <authorList>
            <person name="Tuo L."/>
        </authorList>
    </citation>
    <scope>NUCLEOTIDE SEQUENCE [LARGE SCALE GENOMIC DNA]</scope>
    <source>
        <strain evidence="11 12">CCTCC AB 208254</strain>
    </source>
</reference>
<comment type="caution">
    <text evidence="11">The sequence shown here is derived from an EMBL/GenBank/DDBJ whole genome shotgun (WGS) entry which is preliminary data.</text>
</comment>
<dbReference type="CDD" id="cd04879">
    <property type="entry name" value="ACT_3PGDH-like"/>
    <property type="match status" value="1"/>
</dbReference>
<comment type="pathway">
    <text evidence="10">Carbohydrate biosynthesis; gluconeogenesis.</text>
</comment>
<dbReference type="PIRSF" id="PIRSF036692">
    <property type="entry name" value="SDH_B"/>
    <property type="match status" value="1"/>
</dbReference>
<accession>A0A4Y8LVW5</accession>
<dbReference type="InterPro" id="IPR004643">
    <property type="entry name" value="Fe-S_L-Ser_bsu"/>
</dbReference>
<dbReference type="PANTHER" id="PTHR30182:SF12">
    <property type="entry name" value="L-SERINE DEHYDRATASE, BETA CHAIN-RELATED"/>
    <property type="match status" value="1"/>
</dbReference>
<evidence type="ECO:0000256" key="8">
    <source>
        <dbReference type="ARBA" id="ARBA00023239"/>
    </source>
</evidence>
<dbReference type="InterPro" id="IPR045865">
    <property type="entry name" value="ACT-like_dom_sf"/>
</dbReference>
<dbReference type="AlphaFoldDB" id="A0A4Y8LVW5"/>